<dbReference type="EMBL" id="JACIIX010000005">
    <property type="protein sequence ID" value="MBB6210348.1"/>
    <property type="molecule type" value="Genomic_DNA"/>
</dbReference>
<keyword evidence="1" id="KW-0812">Transmembrane</keyword>
<comment type="caution">
    <text evidence="2">The sequence shown here is derived from an EMBL/GenBank/DDBJ whole genome shotgun (WGS) entry which is preliminary data.</text>
</comment>
<dbReference type="AlphaFoldDB" id="A0A7X0DLU1"/>
<keyword evidence="1" id="KW-1133">Transmembrane helix</keyword>
<evidence type="ECO:0000256" key="1">
    <source>
        <dbReference type="SAM" id="Phobius"/>
    </source>
</evidence>
<evidence type="ECO:0000313" key="3">
    <source>
        <dbReference type="Proteomes" id="UP000544872"/>
    </source>
</evidence>
<dbReference type="RefSeq" id="WP_184263178.1">
    <property type="nucleotide sequence ID" value="NZ_JACIIX010000005.1"/>
</dbReference>
<proteinExistence type="predicted"/>
<evidence type="ECO:0008006" key="4">
    <source>
        <dbReference type="Google" id="ProtNLM"/>
    </source>
</evidence>
<dbReference type="InterPro" id="IPR021529">
    <property type="entry name" value="DUF2798"/>
</dbReference>
<evidence type="ECO:0000313" key="2">
    <source>
        <dbReference type="EMBL" id="MBB6210348.1"/>
    </source>
</evidence>
<organism evidence="2 3">
    <name type="scientific">Novispirillum itersonii</name>
    <name type="common">Aquaspirillum itersonii</name>
    <dbReference type="NCBI Taxonomy" id="189"/>
    <lineage>
        <taxon>Bacteria</taxon>
        <taxon>Pseudomonadati</taxon>
        <taxon>Pseudomonadota</taxon>
        <taxon>Alphaproteobacteria</taxon>
        <taxon>Rhodospirillales</taxon>
        <taxon>Novispirillaceae</taxon>
        <taxon>Novispirillum</taxon>
    </lineage>
</organism>
<sequence>MARRLPAHSAAVLMPFFLSMLMTCIVSLVSTVMALGLVPEVLSRWPQAWGLSWAVAFPVMLLVMPVVRRLVALLVEPPPQRG</sequence>
<reference evidence="2 3" key="1">
    <citation type="submission" date="2020-08" db="EMBL/GenBank/DDBJ databases">
        <title>Genomic Encyclopedia of Type Strains, Phase IV (KMG-IV): sequencing the most valuable type-strain genomes for metagenomic binning, comparative biology and taxonomic classification.</title>
        <authorList>
            <person name="Goeker M."/>
        </authorList>
    </citation>
    <scope>NUCLEOTIDE SEQUENCE [LARGE SCALE GENOMIC DNA]</scope>
    <source>
        <strain evidence="2 3">DSM 11590</strain>
    </source>
</reference>
<protein>
    <recommendedName>
        <fullName evidence="4">DUF2798 domain-containing protein</fullName>
    </recommendedName>
</protein>
<gene>
    <name evidence="2" type="ORF">FHS48_001763</name>
</gene>
<feature type="transmembrane region" description="Helical" evidence="1">
    <location>
        <begin position="12"/>
        <end position="38"/>
    </location>
</feature>
<dbReference type="Pfam" id="PF11391">
    <property type="entry name" value="DUF2798"/>
    <property type="match status" value="1"/>
</dbReference>
<feature type="transmembrane region" description="Helical" evidence="1">
    <location>
        <begin position="50"/>
        <end position="71"/>
    </location>
</feature>
<dbReference type="Proteomes" id="UP000544872">
    <property type="component" value="Unassembled WGS sequence"/>
</dbReference>
<accession>A0A7X0DLU1</accession>
<name>A0A7X0DLU1_NOVIT</name>
<keyword evidence="1" id="KW-0472">Membrane</keyword>
<keyword evidence="3" id="KW-1185">Reference proteome</keyword>